<dbReference type="Proteomes" id="UP001152622">
    <property type="component" value="Chromosome 9"/>
</dbReference>
<evidence type="ECO:0000313" key="3">
    <source>
        <dbReference type="Proteomes" id="UP001152622"/>
    </source>
</evidence>
<dbReference type="AlphaFoldDB" id="A0A9Q1F425"/>
<gene>
    <name evidence="2" type="ORF">SKAU_G00257400</name>
</gene>
<reference evidence="2" key="1">
    <citation type="journal article" date="2023" name="Science">
        <title>Genome structures resolve the early diversification of teleost fishes.</title>
        <authorList>
            <person name="Parey E."/>
            <person name="Louis A."/>
            <person name="Montfort J."/>
            <person name="Bouchez O."/>
            <person name="Roques C."/>
            <person name="Iampietro C."/>
            <person name="Lluch J."/>
            <person name="Castinel A."/>
            <person name="Donnadieu C."/>
            <person name="Desvignes T."/>
            <person name="Floi Bucao C."/>
            <person name="Jouanno E."/>
            <person name="Wen M."/>
            <person name="Mejri S."/>
            <person name="Dirks R."/>
            <person name="Jansen H."/>
            <person name="Henkel C."/>
            <person name="Chen W.J."/>
            <person name="Zahm M."/>
            <person name="Cabau C."/>
            <person name="Klopp C."/>
            <person name="Thompson A.W."/>
            <person name="Robinson-Rechavi M."/>
            <person name="Braasch I."/>
            <person name="Lecointre G."/>
            <person name="Bobe J."/>
            <person name="Postlethwait J.H."/>
            <person name="Berthelot C."/>
            <person name="Roest Crollius H."/>
            <person name="Guiguen Y."/>
        </authorList>
    </citation>
    <scope>NUCLEOTIDE SEQUENCE</scope>
    <source>
        <strain evidence="2">WJC10195</strain>
    </source>
</reference>
<dbReference type="EMBL" id="JAINUF010000009">
    <property type="protein sequence ID" value="KAJ8350610.1"/>
    <property type="molecule type" value="Genomic_DNA"/>
</dbReference>
<comment type="caution">
    <text evidence="2">The sequence shown here is derived from an EMBL/GenBank/DDBJ whole genome shotgun (WGS) entry which is preliminary data.</text>
</comment>
<feature type="region of interest" description="Disordered" evidence="1">
    <location>
        <begin position="61"/>
        <end position="102"/>
    </location>
</feature>
<proteinExistence type="predicted"/>
<feature type="compositionally biased region" description="Basic residues" evidence="1">
    <location>
        <begin position="61"/>
        <end position="70"/>
    </location>
</feature>
<organism evidence="2 3">
    <name type="scientific">Synaphobranchus kaupii</name>
    <name type="common">Kaup's arrowtooth eel</name>
    <dbReference type="NCBI Taxonomy" id="118154"/>
    <lineage>
        <taxon>Eukaryota</taxon>
        <taxon>Metazoa</taxon>
        <taxon>Chordata</taxon>
        <taxon>Craniata</taxon>
        <taxon>Vertebrata</taxon>
        <taxon>Euteleostomi</taxon>
        <taxon>Actinopterygii</taxon>
        <taxon>Neopterygii</taxon>
        <taxon>Teleostei</taxon>
        <taxon>Anguilliformes</taxon>
        <taxon>Synaphobranchidae</taxon>
        <taxon>Synaphobranchus</taxon>
    </lineage>
</organism>
<accession>A0A9Q1F425</accession>
<evidence type="ECO:0000256" key="1">
    <source>
        <dbReference type="SAM" id="MobiDB-lite"/>
    </source>
</evidence>
<evidence type="ECO:0000313" key="2">
    <source>
        <dbReference type="EMBL" id="KAJ8350610.1"/>
    </source>
</evidence>
<sequence>MSRNAGPPVVFGTPRTPLHYSRKIRAGAPAAGRRGTGGGLTIGRRAPFESAVARVLRRRGSLRGAAKKLSHPPSALSEKSATFKACSPPSRNTRYTSSRLRE</sequence>
<name>A0A9Q1F425_SYNKA</name>
<feature type="compositionally biased region" description="Polar residues" evidence="1">
    <location>
        <begin position="89"/>
        <end position="102"/>
    </location>
</feature>
<protein>
    <submittedName>
        <fullName evidence="2">Uncharacterized protein</fullName>
    </submittedName>
</protein>
<keyword evidence="3" id="KW-1185">Reference proteome</keyword>